<comment type="caution">
    <text evidence="9">The sequence shown here is derived from an EMBL/GenBank/DDBJ whole genome shotgun (WGS) entry which is preliminary data.</text>
</comment>
<reference evidence="10" key="1">
    <citation type="journal article" date="2019" name="Int. J. Syst. Evol. Microbiol.">
        <title>The Global Catalogue of Microorganisms (GCM) 10K type strain sequencing project: providing services to taxonomists for standard genome sequencing and annotation.</title>
        <authorList>
            <consortium name="The Broad Institute Genomics Platform"/>
            <consortium name="The Broad Institute Genome Sequencing Center for Infectious Disease"/>
            <person name="Wu L."/>
            <person name="Ma J."/>
        </authorList>
    </citation>
    <scope>NUCLEOTIDE SEQUENCE [LARGE SCALE GENOMIC DNA]</scope>
    <source>
        <strain evidence="10">CCM 8924</strain>
    </source>
</reference>
<comment type="pathway">
    <text evidence="2">Cell wall biogenesis; lipoteichoic acid biosynthesis.</text>
</comment>
<dbReference type="Pfam" id="PF00884">
    <property type="entry name" value="Sulfatase"/>
    <property type="match status" value="1"/>
</dbReference>
<keyword evidence="6 7" id="KW-0472">Membrane</keyword>
<feature type="transmembrane region" description="Helical" evidence="7">
    <location>
        <begin position="144"/>
        <end position="166"/>
    </location>
</feature>
<protein>
    <submittedName>
        <fullName evidence="9">LTA synthase family protein</fullName>
    </submittedName>
</protein>
<proteinExistence type="predicted"/>
<dbReference type="InterPro" id="IPR050448">
    <property type="entry name" value="OpgB/LTA_synthase_biosynth"/>
</dbReference>
<keyword evidence="5 7" id="KW-1133">Transmembrane helix</keyword>
<dbReference type="Proteomes" id="UP001596158">
    <property type="component" value="Unassembled WGS sequence"/>
</dbReference>
<dbReference type="PANTHER" id="PTHR47371">
    <property type="entry name" value="LIPOTEICHOIC ACID SYNTHASE"/>
    <property type="match status" value="1"/>
</dbReference>
<dbReference type="Gene3D" id="3.40.720.10">
    <property type="entry name" value="Alkaline Phosphatase, subunit A"/>
    <property type="match status" value="1"/>
</dbReference>
<feature type="transmembrane region" description="Helical" evidence="7">
    <location>
        <begin position="72"/>
        <end position="90"/>
    </location>
</feature>
<evidence type="ECO:0000256" key="3">
    <source>
        <dbReference type="ARBA" id="ARBA00022475"/>
    </source>
</evidence>
<gene>
    <name evidence="9" type="ORF">ACFQGR_05840</name>
</gene>
<evidence type="ECO:0000256" key="6">
    <source>
        <dbReference type="ARBA" id="ARBA00023136"/>
    </source>
</evidence>
<evidence type="ECO:0000256" key="7">
    <source>
        <dbReference type="SAM" id="Phobius"/>
    </source>
</evidence>
<evidence type="ECO:0000313" key="10">
    <source>
        <dbReference type="Proteomes" id="UP001596158"/>
    </source>
</evidence>
<keyword evidence="10" id="KW-1185">Reference proteome</keyword>
<dbReference type="RefSeq" id="WP_137600589.1">
    <property type="nucleotide sequence ID" value="NZ_BJDT01000003.1"/>
</dbReference>
<evidence type="ECO:0000256" key="5">
    <source>
        <dbReference type="ARBA" id="ARBA00022989"/>
    </source>
</evidence>
<keyword evidence="3" id="KW-1003">Cell membrane</keyword>
<dbReference type="EMBL" id="JBHSSG010000011">
    <property type="protein sequence ID" value="MFC6178903.1"/>
    <property type="molecule type" value="Genomic_DNA"/>
</dbReference>
<evidence type="ECO:0000313" key="9">
    <source>
        <dbReference type="EMBL" id="MFC6178903.1"/>
    </source>
</evidence>
<name>A0ABW1RTW2_9LACO</name>
<dbReference type="SUPFAM" id="SSF53649">
    <property type="entry name" value="Alkaline phosphatase-like"/>
    <property type="match status" value="1"/>
</dbReference>
<organism evidence="9 10">
    <name type="scientific">Weissella sagaensis</name>
    <dbReference type="NCBI Taxonomy" id="2559928"/>
    <lineage>
        <taxon>Bacteria</taxon>
        <taxon>Bacillati</taxon>
        <taxon>Bacillota</taxon>
        <taxon>Bacilli</taxon>
        <taxon>Lactobacillales</taxon>
        <taxon>Lactobacillaceae</taxon>
        <taxon>Weissella</taxon>
    </lineage>
</organism>
<evidence type="ECO:0000256" key="2">
    <source>
        <dbReference type="ARBA" id="ARBA00004936"/>
    </source>
</evidence>
<feature type="transmembrane region" description="Helical" evidence="7">
    <location>
        <begin position="97"/>
        <end position="115"/>
    </location>
</feature>
<dbReference type="PANTHER" id="PTHR47371:SF3">
    <property type="entry name" value="PHOSPHOGLYCEROL TRANSFERASE I"/>
    <property type="match status" value="1"/>
</dbReference>
<feature type="transmembrane region" description="Helical" evidence="7">
    <location>
        <begin position="187"/>
        <end position="206"/>
    </location>
</feature>
<sequence>MNGINKKRKTPIRPLNYIGMMRVTLTGLLLAIGTTVMLQVAMFFQDWGRYNQTTDFTKALGESIKFMLAPRAWFSVFICFVFFVLIYAILNRFFMTIAIYLITVIVVFVAEYMKVKARNEPIMFSDMSEATAVGGLTGMIDRQLLIGAVSLGLIILIIAVLLEYLVHKQKLGRLNNFFSQLKFKNKWFRLVMLVVTMGSLSISFVVNADHNQAWLQKFGYQRVVYSSGDDSLWNGPIATFMANISTVIMREPHDYSAKEMQRIEKKYGNTAQQINETRQSKAAGQTVAYILSESLANPNDIKGFQYKGDNVSKNLEAVKQQATVSGKMLSSGYGGGTANIEYMTLAGFPLATYAPEMTVPYVQLVPFAHTVPNIAQVFDKKEVLHPFVGSLYNRKEAYKKMGINHFYTTDNKDDTYPKKYLGGASENAYPTDDNAFKYLENKILKSTDKKSQFIQLMTMQNHMPYYQGEYPNNQYQMTKPVVSGNTKTQIESYLAGVHQSDLALEKLIKHVDNSKRPITLVFYGDHWPGIFTFVDPQIQAKEAHETDYFIYQNDAAKKREQLQSNLKRPYASPSDFPALTLDAMNVKVSPFYALQTQVSEQLPAFANYTRGKFVDEQGHTIQTKQLTSKQKRLLADFKLVQYDLSDGQHYLSNKFTKTMK</sequence>
<evidence type="ECO:0000256" key="4">
    <source>
        <dbReference type="ARBA" id="ARBA00022692"/>
    </source>
</evidence>
<evidence type="ECO:0000259" key="8">
    <source>
        <dbReference type="Pfam" id="PF00884"/>
    </source>
</evidence>
<dbReference type="CDD" id="cd16015">
    <property type="entry name" value="LTA_synthase"/>
    <property type="match status" value="1"/>
</dbReference>
<feature type="transmembrane region" description="Helical" evidence="7">
    <location>
        <begin position="21"/>
        <end position="44"/>
    </location>
</feature>
<dbReference type="InterPro" id="IPR000917">
    <property type="entry name" value="Sulfatase_N"/>
</dbReference>
<keyword evidence="4 7" id="KW-0812">Transmembrane</keyword>
<evidence type="ECO:0000256" key="1">
    <source>
        <dbReference type="ARBA" id="ARBA00004651"/>
    </source>
</evidence>
<dbReference type="InterPro" id="IPR017850">
    <property type="entry name" value="Alkaline_phosphatase_core_sf"/>
</dbReference>
<feature type="domain" description="Sulfatase N-terminal" evidence="8">
    <location>
        <begin position="285"/>
        <end position="586"/>
    </location>
</feature>
<comment type="subcellular location">
    <subcellularLocation>
        <location evidence="1">Cell membrane</location>
        <topology evidence="1">Multi-pass membrane protein</topology>
    </subcellularLocation>
</comment>
<accession>A0ABW1RTW2</accession>